<feature type="transmembrane region" description="Helical" evidence="2">
    <location>
        <begin position="86"/>
        <end position="104"/>
    </location>
</feature>
<protein>
    <recommendedName>
        <fullName evidence="5">Integral membrane protein</fullName>
    </recommendedName>
</protein>
<feature type="compositionally biased region" description="Pro residues" evidence="1">
    <location>
        <begin position="149"/>
        <end position="166"/>
    </location>
</feature>
<keyword evidence="4" id="KW-1185">Reference proteome</keyword>
<dbReference type="AlphaFoldDB" id="A0A919DWJ3"/>
<feature type="compositionally biased region" description="Pro residues" evidence="1">
    <location>
        <begin position="181"/>
        <end position="190"/>
    </location>
</feature>
<reference evidence="3" key="2">
    <citation type="submission" date="2020-09" db="EMBL/GenBank/DDBJ databases">
        <authorList>
            <person name="Sun Q."/>
            <person name="Ohkuma M."/>
        </authorList>
    </citation>
    <scope>NUCLEOTIDE SEQUENCE</scope>
    <source>
        <strain evidence="3">JCM 4784</strain>
    </source>
</reference>
<feature type="region of interest" description="Disordered" evidence="1">
    <location>
        <begin position="127"/>
        <end position="196"/>
    </location>
</feature>
<keyword evidence="2" id="KW-0812">Transmembrane</keyword>
<dbReference type="Proteomes" id="UP000608024">
    <property type="component" value="Unassembled WGS sequence"/>
</dbReference>
<proteinExistence type="predicted"/>
<gene>
    <name evidence="3" type="ORF">GCM10018785_62120</name>
</gene>
<comment type="caution">
    <text evidence="3">The sequence shown here is derived from an EMBL/GenBank/DDBJ whole genome shotgun (WGS) entry which is preliminary data.</text>
</comment>
<evidence type="ECO:0000256" key="1">
    <source>
        <dbReference type="SAM" id="MobiDB-lite"/>
    </source>
</evidence>
<feature type="transmembrane region" description="Helical" evidence="2">
    <location>
        <begin position="20"/>
        <end position="43"/>
    </location>
</feature>
<feature type="transmembrane region" description="Helical" evidence="2">
    <location>
        <begin position="55"/>
        <end position="74"/>
    </location>
</feature>
<accession>A0A919DWJ3</accession>
<sequence length="218" mass="23247">MHGHGYAPPPPPAPSAGSQVTLRVLFVVLAFLTCGFLAWAAMLRLALVTRKARDWFLFVVVVALDVTAAVLIGIDPGDEEFTGTGNAGMTILIASFVAVTAYYLTMEIRHFAKLAEAGARDPYRQQYTAYPAPQPHPTAYGYPQQTLPAPAPQPPASPGPPAPGPHQAPAAPHTPTHTPTPGVPTPPVRPAPVRIEQVRAELDELSDYLRRQEGGGRP</sequence>
<dbReference type="EMBL" id="BNBT01000141">
    <property type="protein sequence ID" value="GHE85949.1"/>
    <property type="molecule type" value="Genomic_DNA"/>
</dbReference>
<evidence type="ECO:0000313" key="3">
    <source>
        <dbReference type="EMBL" id="GHE85949.1"/>
    </source>
</evidence>
<feature type="compositionally biased region" description="Low complexity" evidence="1">
    <location>
        <begin position="167"/>
        <end position="180"/>
    </location>
</feature>
<evidence type="ECO:0000256" key="2">
    <source>
        <dbReference type="SAM" id="Phobius"/>
    </source>
</evidence>
<organism evidence="3 4">
    <name type="scientific">Streptomyces longispororuber</name>
    <dbReference type="NCBI Taxonomy" id="68230"/>
    <lineage>
        <taxon>Bacteria</taxon>
        <taxon>Bacillati</taxon>
        <taxon>Actinomycetota</taxon>
        <taxon>Actinomycetes</taxon>
        <taxon>Kitasatosporales</taxon>
        <taxon>Streptomycetaceae</taxon>
        <taxon>Streptomyces</taxon>
    </lineage>
</organism>
<reference evidence="3" key="1">
    <citation type="journal article" date="2014" name="Int. J. Syst. Evol. Microbiol.">
        <title>Complete genome sequence of Corynebacterium casei LMG S-19264T (=DSM 44701T), isolated from a smear-ripened cheese.</title>
        <authorList>
            <consortium name="US DOE Joint Genome Institute (JGI-PGF)"/>
            <person name="Walter F."/>
            <person name="Albersmeier A."/>
            <person name="Kalinowski J."/>
            <person name="Ruckert C."/>
        </authorList>
    </citation>
    <scope>NUCLEOTIDE SEQUENCE</scope>
    <source>
        <strain evidence="3">JCM 4784</strain>
    </source>
</reference>
<keyword evidence="2" id="KW-0472">Membrane</keyword>
<keyword evidence="2" id="KW-1133">Transmembrane helix</keyword>
<name>A0A919DWJ3_9ACTN</name>
<evidence type="ECO:0008006" key="5">
    <source>
        <dbReference type="Google" id="ProtNLM"/>
    </source>
</evidence>
<evidence type="ECO:0000313" key="4">
    <source>
        <dbReference type="Proteomes" id="UP000608024"/>
    </source>
</evidence>
<dbReference type="RefSeq" id="WP_190139449.1">
    <property type="nucleotide sequence ID" value="NZ_BNBT01000141.1"/>
</dbReference>